<dbReference type="Pfam" id="PF08240">
    <property type="entry name" value="ADH_N"/>
    <property type="match status" value="1"/>
</dbReference>
<dbReference type="RefSeq" id="WP_034717027.1">
    <property type="nucleotide sequence ID" value="NZ_AWQS01000095.1"/>
</dbReference>
<sequence>MRATTIHGPRDIRVEEVPDPRIEQPTDAVVRVTAGCICGSDLWRYRGENDINAGDTIGHEAIGFVEEVGADVQRFRPGDFVIIPFCHCDNTCPNCAAGVQSACVNGGGTVSGQGELVRVNQADGSLVRTDQPSESVMPSVLSLTDVMPTGWHAAVSAGVRPGMTVVVVGDGAVGLCGVIAAQQQGAERIVMMSRHADRQQLGQEFGATDIVPERDEAGIEAVLDLTKGIGADATLECVGTDQSMRMAFGLARAGSTVGFVGVPHGVTLPVGRMFGKNIGLRGGVAPVRRYVPDLLTRVLAGEINPGRVFDLDLPLDDVAEGYRAMDERRAIKVIVRP</sequence>
<dbReference type="OrthoDB" id="241504at2"/>
<dbReference type="Gene3D" id="3.90.180.10">
    <property type="entry name" value="Medium-chain alcohol dehydrogenases, catalytic domain"/>
    <property type="match status" value="1"/>
</dbReference>
<keyword evidence="2 5" id="KW-0479">Metal-binding</keyword>
<evidence type="ECO:0000256" key="2">
    <source>
        <dbReference type="ARBA" id="ARBA00022723"/>
    </source>
</evidence>
<feature type="domain" description="Alcohol dehydrogenase-like N-terminal" evidence="7">
    <location>
        <begin position="25"/>
        <end position="121"/>
    </location>
</feature>
<keyword evidence="9" id="KW-1185">Reference proteome</keyword>
<dbReference type="InterPro" id="IPR036291">
    <property type="entry name" value="NAD(P)-bd_dom_sf"/>
</dbReference>
<dbReference type="Proteomes" id="UP000019494">
    <property type="component" value="Unassembled WGS sequence"/>
</dbReference>
<feature type="domain" description="Alcohol dehydrogenase-like C-terminal" evidence="6">
    <location>
        <begin position="172"/>
        <end position="287"/>
    </location>
</feature>
<accession>W9GHH3</accession>
<dbReference type="PANTHER" id="PTHR42813">
    <property type="entry name" value="ZINC-TYPE ALCOHOL DEHYDROGENASE-LIKE"/>
    <property type="match status" value="1"/>
</dbReference>
<dbReference type="PANTHER" id="PTHR42813:SF2">
    <property type="entry name" value="DEHYDROGENASE, ZINC-CONTAINING, PUTATIVE (AFU_ORTHOLOGUE AFUA_2G02810)-RELATED"/>
    <property type="match status" value="1"/>
</dbReference>
<organism evidence="8 9">
    <name type="scientific">Intrasporangium chromatireducens Q5-1</name>
    <dbReference type="NCBI Taxonomy" id="584657"/>
    <lineage>
        <taxon>Bacteria</taxon>
        <taxon>Bacillati</taxon>
        <taxon>Actinomycetota</taxon>
        <taxon>Actinomycetes</taxon>
        <taxon>Micrococcales</taxon>
        <taxon>Intrasporangiaceae</taxon>
        <taxon>Intrasporangium</taxon>
    </lineage>
</organism>
<keyword evidence="3 5" id="KW-0862">Zinc</keyword>
<proteinExistence type="inferred from homology"/>
<evidence type="ECO:0000259" key="7">
    <source>
        <dbReference type="Pfam" id="PF08240"/>
    </source>
</evidence>
<evidence type="ECO:0000256" key="4">
    <source>
        <dbReference type="ARBA" id="ARBA00023002"/>
    </source>
</evidence>
<name>W9GHH3_9MICO</name>
<dbReference type="InterPro" id="IPR011032">
    <property type="entry name" value="GroES-like_sf"/>
</dbReference>
<dbReference type="PROSITE" id="PS00059">
    <property type="entry name" value="ADH_ZINC"/>
    <property type="match status" value="1"/>
</dbReference>
<dbReference type="Pfam" id="PF00107">
    <property type="entry name" value="ADH_zinc_N"/>
    <property type="match status" value="1"/>
</dbReference>
<comment type="similarity">
    <text evidence="5">Belongs to the zinc-containing alcohol dehydrogenase family.</text>
</comment>
<evidence type="ECO:0000256" key="1">
    <source>
        <dbReference type="ARBA" id="ARBA00001947"/>
    </source>
</evidence>
<dbReference type="Gene3D" id="3.40.50.720">
    <property type="entry name" value="NAD(P)-binding Rossmann-like Domain"/>
    <property type="match status" value="1"/>
</dbReference>
<dbReference type="EMBL" id="AWQS01000095">
    <property type="protein sequence ID" value="EWT05681.1"/>
    <property type="molecule type" value="Genomic_DNA"/>
</dbReference>
<dbReference type="SUPFAM" id="SSF50129">
    <property type="entry name" value="GroES-like"/>
    <property type="match status" value="1"/>
</dbReference>
<keyword evidence="4" id="KW-0560">Oxidoreductase</keyword>
<evidence type="ECO:0000256" key="5">
    <source>
        <dbReference type="RuleBase" id="RU361277"/>
    </source>
</evidence>
<dbReference type="InterPro" id="IPR002328">
    <property type="entry name" value="ADH_Zn_CS"/>
</dbReference>
<dbReference type="PATRIC" id="fig|584657.3.peg.2430"/>
<dbReference type="CDD" id="cd08287">
    <property type="entry name" value="FDH_like_ADH3"/>
    <property type="match status" value="1"/>
</dbReference>
<protein>
    <submittedName>
        <fullName evidence="8">IMP dehydrogenase</fullName>
    </submittedName>
</protein>
<dbReference type="AlphaFoldDB" id="W9GHH3"/>
<comment type="cofactor">
    <cofactor evidence="1 5">
        <name>Zn(2+)</name>
        <dbReference type="ChEBI" id="CHEBI:29105"/>
    </cofactor>
</comment>
<evidence type="ECO:0000313" key="9">
    <source>
        <dbReference type="Proteomes" id="UP000019494"/>
    </source>
</evidence>
<dbReference type="InterPro" id="IPR013149">
    <property type="entry name" value="ADH-like_C"/>
</dbReference>
<gene>
    <name evidence="8" type="ORF">N864_03010</name>
</gene>
<evidence type="ECO:0000259" key="6">
    <source>
        <dbReference type="Pfam" id="PF00107"/>
    </source>
</evidence>
<evidence type="ECO:0000313" key="8">
    <source>
        <dbReference type="EMBL" id="EWT05681.1"/>
    </source>
</evidence>
<evidence type="ECO:0000256" key="3">
    <source>
        <dbReference type="ARBA" id="ARBA00022833"/>
    </source>
</evidence>
<dbReference type="GO" id="GO:0008270">
    <property type="term" value="F:zinc ion binding"/>
    <property type="evidence" value="ECO:0007669"/>
    <property type="project" value="InterPro"/>
</dbReference>
<dbReference type="GO" id="GO:0016491">
    <property type="term" value="F:oxidoreductase activity"/>
    <property type="evidence" value="ECO:0007669"/>
    <property type="project" value="UniProtKB-KW"/>
</dbReference>
<dbReference type="SUPFAM" id="SSF51735">
    <property type="entry name" value="NAD(P)-binding Rossmann-fold domains"/>
    <property type="match status" value="1"/>
</dbReference>
<reference evidence="9" key="1">
    <citation type="submission" date="2013-08" db="EMBL/GenBank/DDBJ databases">
        <title>Intrasporangium oryzae NRRL B-24470.</title>
        <authorList>
            <person name="Liu H."/>
            <person name="Wang G."/>
        </authorList>
    </citation>
    <scope>NUCLEOTIDE SEQUENCE [LARGE SCALE GENOMIC DNA]</scope>
    <source>
        <strain evidence="9">Q5-1</strain>
    </source>
</reference>
<comment type="caution">
    <text evidence="8">The sequence shown here is derived from an EMBL/GenBank/DDBJ whole genome shotgun (WGS) entry which is preliminary data.</text>
</comment>
<dbReference type="InterPro" id="IPR013154">
    <property type="entry name" value="ADH-like_N"/>
</dbReference>